<reference evidence="9 10" key="1">
    <citation type="submission" date="2012-02" db="EMBL/GenBank/DDBJ databases">
        <title>Complete sequence of chromosome of Singulisphaera acidiphila DSM 18658.</title>
        <authorList>
            <consortium name="US DOE Joint Genome Institute (JGI-PGF)"/>
            <person name="Lucas S."/>
            <person name="Copeland A."/>
            <person name="Lapidus A."/>
            <person name="Glavina del Rio T."/>
            <person name="Dalin E."/>
            <person name="Tice H."/>
            <person name="Bruce D."/>
            <person name="Goodwin L."/>
            <person name="Pitluck S."/>
            <person name="Peters L."/>
            <person name="Ovchinnikova G."/>
            <person name="Chertkov O."/>
            <person name="Kyrpides N."/>
            <person name="Mavromatis K."/>
            <person name="Ivanova N."/>
            <person name="Brettin T."/>
            <person name="Detter J.C."/>
            <person name="Han C."/>
            <person name="Larimer F."/>
            <person name="Land M."/>
            <person name="Hauser L."/>
            <person name="Markowitz V."/>
            <person name="Cheng J.-F."/>
            <person name="Hugenholtz P."/>
            <person name="Woyke T."/>
            <person name="Wu D."/>
            <person name="Tindall B."/>
            <person name="Pomrenke H."/>
            <person name="Brambilla E."/>
            <person name="Klenk H.-P."/>
            <person name="Eisen J.A."/>
        </authorList>
    </citation>
    <scope>NUCLEOTIDE SEQUENCE [LARGE SCALE GENOMIC DNA]</scope>
    <source>
        <strain evidence="10">ATCC BAA-1392 / DSM 18658 / VKM B-2454 / MOB10</strain>
    </source>
</reference>
<evidence type="ECO:0000256" key="1">
    <source>
        <dbReference type="ARBA" id="ARBA00004651"/>
    </source>
</evidence>
<feature type="transmembrane region" description="Helical" evidence="8">
    <location>
        <begin position="66"/>
        <end position="89"/>
    </location>
</feature>
<comment type="subcellular location">
    <subcellularLocation>
        <location evidence="1 8">Cell membrane</location>
        <topology evidence="1 8">Multi-pass membrane protein</topology>
    </subcellularLocation>
</comment>
<gene>
    <name evidence="9" type="ordered locus">Sinac_2142</name>
</gene>
<evidence type="ECO:0000256" key="6">
    <source>
        <dbReference type="ARBA" id="ARBA00022989"/>
    </source>
</evidence>
<comment type="similarity">
    <text evidence="2 8">Belongs to the 4-toluene sulfonate uptake permease (TSUP) (TC 2.A.102) family.</text>
</comment>
<feature type="transmembrane region" description="Helical" evidence="8">
    <location>
        <begin position="12"/>
        <end position="30"/>
    </location>
</feature>
<sequence length="242" mass="25201">MGAGIMAGAMNAAAGGGSFLTLPALVYLGVPAVEANASSTVALFPGILASILAYRDDITDLKVVSLRTLLLVSLLGGLTGSLLLLFTTAKAFDSMIPWLLLTGSVAFAVGRRAGSALQRLIRLGPMTMVVSQFLLGVYGGYFGGAVGIMMMAVWGLFGVTDVKAMNATKTLMVGMTNAVAVLCFILVGKVWWPQTAVMLVSAIVGGYGGASIARRIPANYLRMGITAFNFFITAAFFLRAAR</sequence>
<dbReference type="InterPro" id="IPR002781">
    <property type="entry name" value="TM_pro_TauE-like"/>
</dbReference>
<evidence type="ECO:0000313" key="9">
    <source>
        <dbReference type="EMBL" id="AGA26476.1"/>
    </source>
</evidence>
<dbReference type="OrthoDB" id="9807082at2"/>
<dbReference type="PANTHER" id="PTHR30269">
    <property type="entry name" value="TRANSMEMBRANE PROTEIN YFCA"/>
    <property type="match status" value="1"/>
</dbReference>
<accession>L0DCV7</accession>
<dbReference type="AlphaFoldDB" id="L0DCV7"/>
<protein>
    <recommendedName>
        <fullName evidence="8">Probable membrane transporter protein</fullName>
    </recommendedName>
</protein>
<dbReference type="RefSeq" id="WP_015245642.1">
    <property type="nucleotide sequence ID" value="NC_019892.1"/>
</dbReference>
<dbReference type="KEGG" id="saci:Sinac_2142"/>
<dbReference type="Pfam" id="PF01925">
    <property type="entry name" value="TauE"/>
    <property type="match status" value="1"/>
</dbReference>
<dbReference type="eggNOG" id="COG0730">
    <property type="taxonomic scope" value="Bacteria"/>
</dbReference>
<feature type="transmembrane region" description="Helical" evidence="8">
    <location>
        <begin position="133"/>
        <end position="157"/>
    </location>
</feature>
<dbReference type="EMBL" id="CP003364">
    <property type="protein sequence ID" value="AGA26476.1"/>
    <property type="molecule type" value="Genomic_DNA"/>
</dbReference>
<feature type="transmembrane region" description="Helical" evidence="8">
    <location>
        <begin position="169"/>
        <end position="188"/>
    </location>
</feature>
<evidence type="ECO:0000256" key="7">
    <source>
        <dbReference type="ARBA" id="ARBA00023136"/>
    </source>
</evidence>
<keyword evidence="10" id="KW-1185">Reference proteome</keyword>
<dbReference type="HOGENOM" id="CLU_045498_7_0_0"/>
<evidence type="ECO:0000256" key="4">
    <source>
        <dbReference type="ARBA" id="ARBA00022475"/>
    </source>
</evidence>
<evidence type="ECO:0000256" key="5">
    <source>
        <dbReference type="ARBA" id="ARBA00022692"/>
    </source>
</evidence>
<keyword evidence="7 8" id="KW-0472">Membrane</keyword>
<feature type="transmembrane region" description="Helical" evidence="8">
    <location>
        <begin position="95"/>
        <end position="113"/>
    </location>
</feature>
<name>L0DCV7_SINAD</name>
<keyword evidence="5 8" id="KW-0812">Transmembrane</keyword>
<dbReference type="Proteomes" id="UP000010798">
    <property type="component" value="Chromosome"/>
</dbReference>
<dbReference type="GO" id="GO:0005886">
    <property type="term" value="C:plasma membrane"/>
    <property type="evidence" value="ECO:0007669"/>
    <property type="project" value="UniProtKB-SubCell"/>
</dbReference>
<evidence type="ECO:0000256" key="3">
    <source>
        <dbReference type="ARBA" id="ARBA00022448"/>
    </source>
</evidence>
<feature type="transmembrane region" description="Helical" evidence="8">
    <location>
        <begin position="36"/>
        <end position="54"/>
    </location>
</feature>
<proteinExistence type="inferred from homology"/>
<evidence type="ECO:0000256" key="8">
    <source>
        <dbReference type="RuleBase" id="RU363041"/>
    </source>
</evidence>
<keyword evidence="6 8" id="KW-1133">Transmembrane helix</keyword>
<feature type="transmembrane region" description="Helical" evidence="8">
    <location>
        <begin position="219"/>
        <end position="238"/>
    </location>
</feature>
<keyword evidence="4 8" id="KW-1003">Cell membrane</keyword>
<dbReference type="PANTHER" id="PTHR30269:SF0">
    <property type="entry name" value="MEMBRANE TRANSPORTER PROTEIN YFCA-RELATED"/>
    <property type="match status" value="1"/>
</dbReference>
<dbReference type="InterPro" id="IPR052017">
    <property type="entry name" value="TSUP"/>
</dbReference>
<evidence type="ECO:0000256" key="2">
    <source>
        <dbReference type="ARBA" id="ARBA00009142"/>
    </source>
</evidence>
<organism evidence="9 10">
    <name type="scientific">Singulisphaera acidiphila (strain ATCC BAA-1392 / DSM 18658 / VKM B-2454 / MOB10)</name>
    <dbReference type="NCBI Taxonomy" id="886293"/>
    <lineage>
        <taxon>Bacteria</taxon>
        <taxon>Pseudomonadati</taxon>
        <taxon>Planctomycetota</taxon>
        <taxon>Planctomycetia</taxon>
        <taxon>Isosphaerales</taxon>
        <taxon>Isosphaeraceae</taxon>
        <taxon>Singulisphaera</taxon>
    </lineage>
</organism>
<keyword evidence="3" id="KW-0813">Transport</keyword>
<evidence type="ECO:0000313" key="10">
    <source>
        <dbReference type="Proteomes" id="UP000010798"/>
    </source>
</evidence>